<protein>
    <recommendedName>
        <fullName evidence="2">Thioredoxin domain-containing protein</fullName>
    </recommendedName>
</protein>
<dbReference type="Proteomes" id="UP000887575">
    <property type="component" value="Unassembled WGS sequence"/>
</dbReference>
<dbReference type="PANTHER" id="PTHR46472:SF1">
    <property type="entry name" value="NUCLEOREDOXIN"/>
    <property type="match status" value="1"/>
</dbReference>
<reference evidence="4" key="1">
    <citation type="submission" date="2024-02" db="UniProtKB">
        <authorList>
            <consortium name="WormBaseParasite"/>
        </authorList>
    </citation>
    <scope>IDENTIFICATION</scope>
</reference>
<dbReference type="PROSITE" id="PS51352">
    <property type="entry name" value="THIOREDOXIN_2"/>
    <property type="match status" value="1"/>
</dbReference>
<organism evidence="3 4">
    <name type="scientific">Mesorhabditis belari</name>
    <dbReference type="NCBI Taxonomy" id="2138241"/>
    <lineage>
        <taxon>Eukaryota</taxon>
        <taxon>Metazoa</taxon>
        <taxon>Ecdysozoa</taxon>
        <taxon>Nematoda</taxon>
        <taxon>Chromadorea</taxon>
        <taxon>Rhabditida</taxon>
        <taxon>Rhabditina</taxon>
        <taxon>Rhabditomorpha</taxon>
        <taxon>Rhabditoidea</taxon>
        <taxon>Rhabditidae</taxon>
        <taxon>Mesorhabditinae</taxon>
        <taxon>Mesorhabditis</taxon>
    </lineage>
</organism>
<dbReference type="AlphaFoldDB" id="A0AAF3FGH1"/>
<dbReference type="InterPro" id="IPR036249">
    <property type="entry name" value="Thioredoxin-like_sf"/>
</dbReference>
<dbReference type="SUPFAM" id="SSF52833">
    <property type="entry name" value="Thioredoxin-like"/>
    <property type="match status" value="1"/>
</dbReference>
<dbReference type="WBParaSite" id="MBELARI_LOCUS5987">
    <property type="protein sequence ID" value="MBELARI_LOCUS5987"/>
    <property type="gene ID" value="MBELARI_LOCUS5987"/>
</dbReference>
<dbReference type="GO" id="GO:0030178">
    <property type="term" value="P:negative regulation of Wnt signaling pathway"/>
    <property type="evidence" value="ECO:0007669"/>
    <property type="project" value="TreeGrafter"/>
</dbReference>
<evidence type="ECO:0000259" key="2">
    <source>
        <dbReference type="PROSITE" id="PS51352"/>
    </source>
</evidence>
<evidence type="ECO:0000313" key="3">
    <source>
        <dbReference type="Proteomes" id="UP000887575"/>
    </source>
</evidence>
<name>A0AAF3FGH1_9BILA</name>
<dbReference type="GO" id="GO:0005634">
    <property type="term" value="C:nucleus"/>
    <property type="evidence" value="ECO:0007669"/>
    <property type="project" value="TreeGrafter"/>
</dbReference>
<evidence type="ECO:0000313" key="4">
    <source>
        <dbReference type="WBParaSite" id="MBELARI_LOCUS5987"/>
    </source>
</evidence>
<dbReference type="Gene3D" id="3.40.30.10">
    <property type="entry name" value="Glutaredoxin"/>
    <property type="match status" value="1"/>
</dbReference>
<keyword evidence="3" id="KW-1185">Reference proteome</keyword>
<sequence>MAQLLADVELVKNDGSKHNASELEGKVVGLYFSAHWCPPCRQFTPVLKDFYNDLAEEGDFEIVFVSFDRSAEDLKKYLDEAHGDWFHIAYGNPKIQELATKLQVSGIPAFIIVKPNGDVITKEGRSEVSSKAPKQALSGWKKSL</sequence>
<dbReference type="PANTHER" id="PTHR46472">
    <property type="entry name" value="NUCLEOREDOXIN"/>
    <property type="match status" value="1"/>
</dbReference>
<dbReference type="CDD" id="cd02964">
    <property type="entry name" value="TryX_like_family"/>
    <property type="match status" value="1"/>
</dbReference>
<dbReference type="Pfam" id="PF13905">
    <property type="entry name" value="Thioredoxin_8"/>
    <property type="match status" value="1"/>
</dbReference>
<dbReference type="InterPro" id="IPR012336">
    <property type="entry name" value="Thioredoxin-like_fold"/>
</dbReference>
<dbReference type="GO" id="GO:0031397">
    <property type="term" value="P:negative regulation of protein ubiquitination"/>
    <property type="evidence" value="ECO:0007669"/>
    <property type="project" value="TreeGrafter"/>
</dbReference>
<dbReference type="InterPro" id="IPR013766">
    <property type="entry name" value="Thioredoxin_domain"/>
</dbReference>
<feature type="region of interest" description="Disordered" evidence="1">
    <location>
        <begin position="123"/>
        <end position="144"/>
    </location>
</feature>
<feature type="domain" description="Thioredoxin" evidence="2">
    <location>
        <begin position="1"/>
        <end position="144"/>
    </location>
</feature>
<evidence type="ECO:0000256" key="1">
    <source>
        <dbReference type="SAM" id="MobiDB-lite"/>
    </source>
</evidence>
<dbReference type="GO" id="GO:0004791">
    <property type="term" value="F:thioredoxin-disulfide reductase (NADPH) activity"/>
    <property type="evidence" value="ECO:0007669"/>
    <property type="project" value="TreeGrafter"/>
</dbReference>
<accession>A0AAF3FGH1</accession>
<proteinExistence type="predicted"/>